<name>A0ABY5ZBF4_9ACTN</name>
<dbReference type="Proteomes" id="UP001058271">
    <property type="component" value="Chromosome"/>
</dbReference>
<feature type="compositionally biased region" description="Acidic residues" evidence="1">
    <location>
        <begin position="458"/>
        <end position="473"/>
    </location>
</feature>
<dbReference type="EMBL" id="CP073721">
    <property type="protein sequence ID" value="UWZ39441.1"/>
    <property type="molecule type" value="Genomic_DNA"/>
</dbReference>
<keyword evidence="3" id="KW-1185">Reference proteome</keyword>
<reference evidence="2" key="1">
    <citation type="submission" date="2021-04" db="EMBL/GenBank/DDBJ databases">
        <title>Biosynthetic gene clusters of Dactylosporangioum roseum.</title>
        <authorList>
            <person name="Hartkoorn R.C."/>
            <person name="Beaudoing E."/>
            <person name="Hot D."/>
            <person name="Moureu S."/>
        </authorList>
    </citation>
    <scope>NUCLEOTIDE SEQUENCE</scope>
    <source>
        <strain evidence="2">NRRL B-16295</strain>
    </source>
</reference>
<evidence type="ECO:0000313" key="2">
    <source>
        <dbReference type="EMBL" id="UWZ39441.1"/>
    </source>
</evidence>
<evidence type="ECO:0000256" key="1">
    <source>
        <dbReference type="SAM" id="MobiDB-lite"/>
    </source>
</evidence>
<feature type="region of interest" description="Disordered" evidence="1">
    <location>
        <begin position="454"/>
        <end position="485"/>
    </location>
</feature>
<gene>
    <name evidence="2" type="ORF">Drose_15085</name>
</gene>
<evidence type="ECO:0008006" key="4">
    <source>
        <dbReference type="Google" id="ProtNLM"/>
    </source>
</evidence>
<organism evidence="2 3">
    <name type="scientific">Dactylosporangium roseum</name>
    <dbReference type="NCBI Taxonomy" id="47989"/>
    <lineage>
        <taxon>Bacteria</taxon>
        <taxon>Bacillati</taxon>
        <taxon>Actinomycetota</taxon>
        <taxon>Actinomycetes</taxon>
        <taxon>Micromonosporales</taxon>
        <taxon>Micromonosporaceae</taxon>
        <taxon>Dactylosporangium</taxon>
    </lineage>
</organism>
<protein>
    <recommendedName>
        <fullName evidence="4">Type I-B CRISPR-associated protein Cas8b1/Cst1</fullName>
    </recommendedName>
</protein>
<accession>A0ABY5ZBF4</accession>
<evidence type="ECO:0000313" key="3">
    <source>
        <dbReference type="Proteomes" id="UP001058271"/>
    </source>
</evidence>
<proteinExistence type="predicted"/>
<sequence length="485" mass="53279">MDRHVPVILTAHPLQRIGAYALACLAGIERPDGAAGLPDPHGLDVAGFEAAVAAMTEDAVRAALVRDTKTAVGFFLKCSLSFFPNSKMNHHSNAKRSDDEIAERVRAWRKPRPPMQSGSGVVGCVLCSQPAAGFFGKADVPLAESDLYRNTTPRGHEGMALCWACLCCFYALPYGSWLTGGPSIAVHSWDEDFLASTVAAQVRLTRQVVEIGSAAARALQAREVLALRALRGHQHELTAGVELLVYGNNNRGPVLEVYGLDHALAEWLRRTSQRSGLRRGFRALLRAHRTAREPGYVGLARNAFRSPQRIPGACAAWLATAVLRSGCAERGDEAVALAGLCFDYADKVMLMDKDDLDEIRATGRRIATLLRGETSSGRLREFYARFKDSGRLRSWLQRSAVEWLGRPRDGQDGPLVSTRGFALLFDPDFDNPAWFHRQMLLVAVTEELFRQGWRPEAGSDDGTEELPELDVQDNEFVGDAGRDER</sequence>